<dbReference type="PROSITE" id="PS50928">
    <property type="entry name" value="ABC_TM1"/>
    <property type="match status" value="1"/>
</dbReference>
<dbReference type="EMBL" id="SMKZ01000002">
    <property type="protein sequence ID" value="TDE14979.1"/>
    <property type="molecule type" value="Genomic_DNA"/>
</dbReference>
<evidence type="ECO:0000256" key="3">
    <source>
        <dbReference type="ARBA" id="ARBA00022475"/>
    </source>
</evidence>
<evidence type="ECO:0000259" key="8">
    <source>
        <dbReference type="PROSITE" id="PS50928"/>
    </source>
</evidence>
<dbReference type="Gene3D" id="1.10.3720.10">
    <property type="entry name" value="MetI-like"/>
    <property type="match status" value="1"/>
</dbReference>
<evidence type="ECO:0000256" key="1">
    <source>
        <dbReference type="ARBA" id="ARBA00004651"/>
    </source>
</evidence>
<dbReference type="InterPro" id="IPR000515">
    <property type="entry name" value="MetI-like"/>
</dbReference>
<protein>
    <submittedName>
        <fullName evidence="9">ABC transporter permease</fullName>
    </submittedName>
</protein>
<dbReference type="Proteomes" id="UP000294739">
    <property type="component" value="Unassembled WGS sequence"/>
</dbReference>
<dbReference type="SUPFAM" id="SSF161098">
    <property type="entry name" value="MetI-like"/>
    <property type="match status" value="1"/>
</dbReference>
<dbReference type="Pfam" id="PF00528">
    <property type="entry name" value="BPD_transp_1"/>
    <property type="match status" value="1"/>
</dbReference>
<keyword evidence="5 7" id="KW-1133">Transmembrane helix</keyword>
<dbReference type="InterPro" id="IPR045621">
    <property type="entry name" value="BPD_transp_1_N"/>
</dbReference>
<feature type="domain" description="ABC transmembrane type-1" evidence="8">
    <location>
        <begin position="121"/>
        <end position="322"/>
    </location>
</feature>
<evidence type="ECO:0000256" key="2">
    <source>
        <dbReference type="ARBA" id="ARBA00022448"/>
    </source>
</evidence>
<dbReference type="PANTHER" id="PTHR43163:SF6">
    <property type="entry name" value="DIPEPTIDE TRANSPORT SYSTEM PERMEASE PROTEIN DPPB-RELATED"/>
    <property type="match status" value="1"/>
</dbReference>
<keyword evidence="4 7" id="KW-0812">Transmembrane</keyword>
<reference evidence="9 10" key="1">
    <citation type="submission" date="2019-03" db="EMBL/GenBank/DDBJ databases">
        <title>Draft genome sequences of novel Actinobacteria.</title>
        <authorList>
            <person name="Sahin N."/>
            <person name="Ay H."/>
            <person name="Saygin H."/>
        </authorList>
    </citation>
    <scope>NUCLEOTIDE SEQUENCE [LARGE SCALE GENOMIC DNA]</scope>
    <source>
        <strain evidence="9 10">5K138</strain>
    </source>
</reference>
<dbReference type="CDD" id="cd06261">
    <property type="entry name" value="TM_PBP2"/>
    <property type="match status" value="1"/>
</dbReference>
<feature type="transmembrane region" description="Helical" evidence="7">
    <location>
        <begin position="168"/>
        <end position="187"/>
    </location>
</feature>
<dbReference type="GO" id="GO:0005886">
    <property type="term" value="C:plasma membrane"/>
    <property type="evidence" value="ECO:0007669"/>
    <property type="project" value="UniProtKB-SubCell"/>
</dbReference>
<proteinExistence type="inferred from homology"/>
<comment type="similarity">
    <text evidence="7">Belongs to the binding-protein-dependent transport system permease family.</text>
</comment>
<dbReference type="AlphaFoldDB" id="A0A4R5DLK4"/>
<keyword evidence="2 7" id="KW-0813">Transport</keyword>
<dbReference type="PANTHER" id="PTHR43163">
    <property type="entry name" value="DIPEPTIDE TRANSPORT SYSTEM PERMEASE PROTEIN DPPB-RELATED"/>
    <property type="match status" value="1"/>
</dbReference>
<comment type="caution">
    <text evidence="9">The sequence shown here is derived from an EMBL/GenBank/DDBJ whole genome shotgun (WGS) entry which is preliminary data.</text>
</comment>
<evidence type="ECO:0000256" key="7">
    <source>
        <dbReference type="RuleBase" id="RU363032"/>
    </source>
</evidence>
<feature type="transmembrane region" description="Helical" evidence="7">
    <location>
        <begin position="254"/>
        <end position="279"/>
    </location>
</feature>
<keyword evidence="10" id="KW-1185">Reference proteome</keyword>
<comment type="subcellular location">
    <subcellularLocation>
        <location evidence="1 7">Cell membrane</location>
        <topology evidence="1 7">Multi-pass membrane protein</topology>
    </subcellularLocation>
</comment>
<dbReference type="GO" id="GO:0071916">
    <property type="term" value="F:dipeptide transmembrane transporter activity"/>
    <property type="evidence" value="ECO:0007669"/>
    <property type="project" value="TreeGrafter"/>
</dbReference>
<organism evidence="9 10">
    <name type="scientific">Jiangella asiatica</name>
    <dbReference type="NCBI Taxonomy" id="2530372"/>
    <lineage>
        <taxon>Bacteria</taxon>
        <taxon>Bacillati</taxon>
        <taxon>Actinomycetota</taxon>
        <taxon>Actinomycetes</taxon>
        <taxon>Jiangellales</taxon>
        <taxon>Jiangellaceae</taxon>
        <taxon>Jiangella</taxon>
    </lineage>
</organism>
<keyword evidence="3" id="KW-1003">Cell membrane</keyword>
<gene>
    <name evidence="9" type="ORF">E1269_02380</name>
</gene>
<feature type="transmembrane region" description="Helical" evidence="7">
    <location>
        <begin position="199"/>
        <end position="218"/>
    </location>
</feature>
<name>A0A4R5DLK4_9ACTN</name>
<dbReference type="OrthoDB" id="3543764at2"/>
<feature type="transmembrane region" description="Helical" evidence="7">
    <location>
        <begin position="35"/>
        <end position="56"/>
    </location>
</feature>
<accession>A0A4R5DLK4</accession>
<evidence type="ECO:0000256" key="6">
    <source>
        <dbReference type="ARBA" id="ARBA00023136"/>
    </source>
</evidence>
<keyword evidence="6 7" id="KW-0472">Membrane</keyword>
<dbReference type="InParanoid" id="A0A4R5DLK4"/>
<feature type="transmembrane region" description="Helical" evidence="7">
    <location>
        <begin position="299"/>
        <end position="325"/>
    </location>
</feature>
<evidence type="ECO:0000313" key="9">
    <source>
        <dbReference type="EMBL" id="TDE14979.1"/>
    </source>
</evidence>
<evidence type="ECO:0000256" key="5">
    <source>
        <dbReference type="ARBA" id="ARBA00022989"/>
    </source>
</evidence>
<feature type="transmembrane region" description="Helical" evidence="7">
    <location>
        <begin position="126"/>
        <end position="147"/>
    </location>
</feature>
<evidence type="ECO:0000313" key="10">
    <source>
        <dbReference type="Proteomes" id="UP000294739"/>
    </source>
</evidence>
<evidence type="ECO:0000256" key="4">
    <source>
        <dbReference type="ARBA" id="ARBA00022692"/>
    </source>
</evidence>
<dbReference type="InterPro" id="IPR035906">
    <property type="entry name" value="MetI-like_sf"/>
</dbReference>
<dbReference type="Pfam" id="PF19300">
    <property type="entry name" value="BPD_transp_1_N"/>
    <property type="match status" value="1"/>
</dbReference>
<sequence>MRWTCASWTRCLRWPTWTAWPSERRPAVQYVIRRLGHAVVVIFGAVSLMFVILRLVPGDPAIVYAGPSATPEQIDVVRGELGLDQPLYVQYVSFLGDLVRGDLGESLRLGGSAVSAVADRLPATGLLALSAMGLAVLLSFPLGIAAARRARTAVDYSISTFSLLGQSLPNFWLGLVAILVFSRALGLTPSSGWGTWQHLILPAIVLSLPLLGVLVRLVRAGLIEVMGEPYILTARSKGLTGRVILYRHAMKNMLIPVITVAGLQLGQLLSGTVIVEVVFAWPGVGRLLIDAISNRDFAVVQAVVMLAAFTFVMLNLIVDLLYGYLDPRVRLEAK</sequence>